<organism evidence="8 9">
    <name type="scientific">Echinicola pacifica</name>
    <dbReference type="NCBI Taxonomy" id="346377"/>
    <lineage>
        <taxon>Bacteria</taxon>
        <taxon>Pseudomonadati</taxon>
        <taxon>Bacteroidota</taxon>
        <taxon>Cytophagia</taxon>
        <taxon>Cytophagales</taxon>
        <taxon>Cyclobacteriaceae</taxon>
        <taxon>Echinicola</taxon>
    </lineage>
</organism>
<keyword evidence="6" id="KW-0106">Calcium</keyword>
<name>A0A918Q4H3_9BACT</name>
<evidence type="ECO:0000313" key="9">
    <source>
        <dbReference type="Proteomes" id="UP000619457"/>
    </source>
</evidence>
<evidence type="ECO:0000259" key="7">
    <source>
        <dbReference type="Pfam" id="PF00884"/>
    </source>
</evidence>
<comment type="caution">
    <text evidence="8">The sequence shown here is derived from an EMBL/GenBank/DDBJ whole genome shotgun (WGS) entry which is preliminary data.</text>
</comment>
<evidence type="ECO:0000313" key="8">
    <source>
        <dbReference type="EMBL" id="GGZ30541.1"/>
    </source>
</evidence>
<dbReference type="AlphaFoldDB" id="A0A918Q4H3"/>
<evidence type="ECO:0000256" key="3">
    <source>
        <dbReference type="ARBA" id="ARBA00022723"/>
    </source>
</evidence>
<dbReference type="PROSITE" id="PS51257">
    <property type="entry name" value="PROKAR_LIPOPROTEIN"/>
    <property type="match status" value="1"/>
</dbReference>
<evidence type="ECO:0000256" key="2">
    <source>
        <dbReference type="ARBA" id="ARBA00008779"/>
    </source>
</evidence>
<keyword evidence="5" id="KW-0378">Hydrolase</keyword>
<keyword evidence="4" id="KW-0732">Signal</keyword>
<dbReference type="EMBL" id="BMWX01000004">
    <property type="protein sequence ID" value="GGZ30541.1"/>
    <property type="molecule type" value="Genomic_DNA"/>
</dbReference>
<comment type="cofactor">
    <cofactor evidence="1">
        <name>Ca(2+)</name>
        <dbReference type="ChEBI" id="CHEBI:29108"/>
    </cofactor>
</comment>
<keyword evidence="9" id="KW-1185">Reference proteome</keyword>
<dbReference type="Pfam" id="PF00884">
    <property type="entry name" value="Sulfatase"/>
    <property type="match status" value="1"/>
</dbReference>
<reference evidence="8" key="2">
    <citation type="submission" date="2020-09" db="EMBL/GenBank/DDBJ databases">
        <authorList>
            <person name="Sun Q."/>
            <person name="Kim S."/>
        </authorList>
    </citation>
    <scope>NUCLEOTIDE SEQUENCE</scope>
    <source>
        <strain evidence="8">KCTC 12368</strain>
    </source>
</reference>
<dbReference type="Gene3D" id="3.30.1120.10">
    <property type="match status" value="1"/>
</dbReference>
<gene>
    <name evidence="8" type="ORF">GCM10007049_24150</name>
</gene>
<evidence type="ECO:0000256" key="5">
    <source>
        <dbReference type="ARBA" id="ARBA00022801"/>
    </source>
</evidence>
<dbReference type="SUPFAM" id="SSF53649">
    <property type="entry name" value="Alkaline phosphatase-like"/>
    <property type="match status" value="1"/>
</dbReference>
<dbReference type="GO" id="GO:0004065">
    <property type="term" value="F:arylsulfatase activity"/>
    <property type="evidence" value="ECO:0007669"/>
    <property type="project" value="TreeGrafter"/>
</dbReference>
<evidence type="ECO:0000256" key="1">
    <source>
        <dbReference type="ARBA" id="ARBA00001913"/>
    </source>
</evidence>
<keyword evidence="3" id="KW-0479">Metal-binding</keyword>
<dbReference type="RefSeq" id="WP_018474611.1">
    <property type="nucleotide sequence ID" value="NZ_BMWX01000004.1"/>
</dbReference>
<protein>
    <submittedName>
        <fullName evidence="8">N-acetylgalactosamine-6-sulfatase</fullName>
    </submittedName>
</protein>
<dbReference type="InterPro" id="IPR017850">
    <property type="entry name" value="Alkaline_phosphatase_core_sf"/>
</dbReference>
<evidence type="ECO:0000256" key="6">
    <source>
        <dbReference type="ARBA" id="ARBA00022837"/>
    </source>
</evidence>
<feature type="domain" description="Sulfatase N-terminal" evidence="7">
    <location>
        <begin position="43"/>
        <end position="385"/>
    </location>
</feature>
<dbReference type="InterPro" id="IPR000917">
    <property type="entry name" value="Sulfatase_N"/>
</dbReference>
<accession>A0A918Q4H3</accession>
<dbReference type="Gene3D" id="3.40.720.10">
    <property type="entry name" value="Alkaline Phosphatase, subunit A"/>
    <property type="match status" value="1"/>
</dbReference>
<dbReference type="InterPro" id="IPR024607">
    <property type="entry name" value="Sulfatase_CS"/>
</dbReference>
<dbReference type="GO" id="GO:0046872">
    <property type="term" value="F:metal ion binding"/>
    <property type="evidence" value="ECO:0007669"/>
    <property type="project" value="UniProtKB-KW"/>
</dbReference>
<dbReference type="PANTHER" id="PTHR42693:SF42">
    <property type="entry name" value="ARYLSULFATASE G"/>
    <property type="match status" value="1"/>
</dbReference>
<dbReference type="Proteomes" id="UP000619457">
    <property type="component" value="Unassembled WGS sequence"/>
</dbReference>
<reference evidence="8" key="1">
    <citation type="journal article" date="2014" name="Int. J. Syst. Evol. Microbiol.">
        <title>Complete genome sequence of Corynebacterium casei LMG S-19264T (=DSM 44701T), isolated from a smear-ripened cheese.</title>
        <authorList>
            <consortium name="US DOE Joint Genome Institute (JGI-PGF)"/>
            <person name="Walter F."/>
            <person name="Albersmeier A."/>
            <person name="Kalinowski J."/>
            <person name="Ruckert C."/>
        </authorList>
    </citation>
    <scope>NUCLEOTIDE SEQUENCE</scope>
    <source>
        <strain evidence="8">KCTC 12368</strain>
    </source>
</reference>
<dbReference type="PANTHER" id="PTHR42693">
    <property type="entry name" value="ARYLSULFATASE FAMILY MEMBER"/>
    <property type="match status" value="1"/>
</dbReference>
<dbReference type="CDD" id="cd16144">
    <property type="entry name" value="ARS_like"/>
    <property type="match status" value="1"/>
</dbReference>
<proteinExistence type="inferred from homology"/>
<evidence type="ECO:0000256" key="4">
    <source>
        <dbReference type="ARBA" id="ARBA00022729"/>
    </source>
</evidence>
<sequence length="492" mass="54540">MTQAKSINKIKAFTLVGKALLGLMLLSSCGKSGKKEALNSSPPNILLIHVDDLGWADVGAFGSDFYQTPNIDQLARQGMKFTQSYAAAAICSPTRAAMLTGKYPARIGITDWIRAEFQGGVLPADGGNPQGYDENEGLALKTPKNFLFMPLEQKTIAEYLKELGFATAHVGKWHLGSESHFPEQQGFDVNKGGCDLGQPPSYFDPYEPFNGNPDYIIPNLPPRKTGEYLTDREGDEVVDFISNNKDKPFFVHWASYTVHTPLMGKEEVVDKYKELPTGKQNNPTYAAMVESLDDNVGKILDALDSLGLAHNTLVIFTSDNGGLMGNPNRQVTNNAPLRSEKGYPYEGGIRIPTIMRWPGMIPENTESATPIISMDMLPTILEITGLDQGAEKVDGKSLTALMSDPDQSLDRDMFWHFPHYRGSDVVPYSIIRSGKYKLIHYYGQQQDELFDLEADQKEEQNLINKDLNLDAALLEKLMTWTEETGAKMPVKK</sequence>
<dbReference type="InterPro" id="IPR050738">
    <property type="entry name" value="Sulfatase"/>
</dbReference>
<comment type="similarity">
    <text evidence="2">Belongs to the sulfatase family.</text>
</comment>
<dbReference type="PROSITE" id="PS00523">
    <property type="entry name" value="SULFATASE_1"/>
    <property type="match status" value="1"/>
</dbReference>